<evidence type="ECO:0000313" key="3">
    <source>
        <dbReference type="Proteomes" id="UP000823388"/>
    </source>
</evidence>
<dbReference type="Proteomes" id="UP000823388">
    <property type="component" value="Chromosome 2K"/>
</dbReference>
<comment type="caution">
    <text evidence="2">The sequence shown here is derived from an EMBL/GenBank/DDBJ whole genome shotgun (WGS) entry which is preliminary data.</text>
</comment>
<proteinExistence type="predicted"/>
<evidence type="ECO:0000313" key="2">
    <source>
        <dbReference type="EMBL" id="KAG2644942.1"/>
    </source>
</evidence>
<sequence length="263" mass="28934">MDIKKPCTFARGHYTYYFILFNWRATLNDEITPTILSSSHSRYHSSERAIRTPAAWPTLLVRHASERRTARTPAARPALPARRTARTPEAWPVLPARCVREGLTGRPPPVWPALPAQRANEGRISTARLDLEVAGVGVAVARARISSSIKSKHRKEGFGCETHAGARDEEDGSAYLLLLPPPPPRVAVAPIKSQAPEVVRGGAPRRRARWRAWPSKRLSTVLPVAELDLEPGGASTGVARREETQLGMGAGRGYKRRRAADAR</sequence>
<organism evidence="2 3">
    <name type="scientific">Panicum virgatum</name>
    <name type="common">Blackwell switchgrass</name>
    <dbReference type="NCBI Taxonomy" id="38727"/>
    <lineage>
        <taxon>Eukaryota</taxon>
        <taxon>Viridiplantae</taxon>
        <taxon>Streptophyta</taxon>
        <taxon>Embryophyta</taxon>
        <taxon>Tracheophyta</taxon>
        <taxon>Spermatophyta</taxon>
        <taxon>Magnoliopsida</taxon>
        <taxon>Liliopsida</taxon>
        <taxon>Poales</taxon>
        <taxon>Poaceae</taxon>
        <taxon>PACMAD clade</taxon>
        <taxon>Panicoideae</taxon>
        <taxon>Panicodae</taxon>
        <taxon>Paniceae</taxon>
        <taxon>Panicinae</taxon>
        <taxon>Panicum</taxon>
        <taxon>Panicum sect. Hiantes</taxon>
    </lineage>
</organism>
<protein>
    <submittedName>
        <fullName evidence="2">Uncharacterized protein</fullName>
    </submittedName>
</protein>
<gene>
    <name evidence="2" type="ORF">PVAP13_2KG388605</name>
</gene>
<evidence type="ECO:0000256" key="1">
    <source>
        <dbReference type="SAM" id="MobiDB-lite"/>
    </source>
</evidence>
<dbReference type="AlphaFoldDB" id="A0A8T0W904"/>
<dbReference type="EMBL" id="CM029039">
    <property type="protein sequence ID" value="KAG2644942.1"/>
    <property type="molecule type" value="Genomic_DNA"/>
</dbReference>
<accession>A0A8T0W904</accession>
<feature type="compositionally biased region" description="Basic residues" evidence="1">
    <location>
        <begin position="253"/>
        <end position="263"/>
    </location>
</feature>
<reference evidence="2" key="1">
    <citation type="submission" date="2020-05" db="EMBL/GenBank/DDBJ databases">
        <title>WGS assembly of Panicum virgatum.</title>
        <authorList>
            <person name="Lovell J.T."/>
            <person name="Jenkins J."/>
            <person name="Shu S."/>
            <person name="Juenger T.E."/>
            <person name="Schmutz J."/>
        </authorList>
    </citation>
    <scope>NUCLEOTIDE SEQUENCE</scope>
    <source>
        <strain evidence="2">AP13</strain>
    </source>
</reference>
<feature type="region of interest" description="Disordered" evidence="1">
    <location>
        <begin position="230"/>
        <end position="263"/>
    </location>
</feature>
<keyword evidence="3" id="KW-1185">Reference proteome</keyword>
<name>A0A8T0W904_PANVG</name>